<keyword evidence="3" id="KW-1185">Reference proteome</keyword>
<dbReference type="OMA" id="IDDTYWN"/>
<keyword evidence="1" id="KW-0812">Transmembrane</keyword>
<dbReference type="GO" id="GO:0046921">
    <property type="term" value="F:alpha-(1-&gt;6)-fucosyltransferase activity"/>
    <property type="evidence" value="ECO:0007669"/>
    <property type="project" value="TreeGrafter"/>
</dbReference>
<evidence type="ECO:0000313" key="2">
    <source>
        <dbReference type="EMBL" id="OLL25242.1"/>
    </source>
</evidence>
<name>A0A1U7LRR5_NEOID</name>
<dbReference type="PROSITE" id="PS51257">
    <property type="entry name" value="PROKAR_LIPOPROTEIN"/>
    <property type="match status" value="1"/>
</dbReference>
<evidence type="ECO:0000313" key="3">
    <source>
        <dbReference type="Proteomes" id="UP000186594"/>
    </source>
</evidence>
<sequence>MRFVSHFYTSLLIVSCAIVTLWLYFGSSIRSTSWNPRQSTKQSPRFVLPDFEYEHPHYGPISEQEEAALMATPGPGTWTIDYSEYKSFPLTAHQYRETVQKSYELQQKIGGNHMHMNFWKADASFQDIAHNEDPNICESSISYLLGDDVTGLARQLTGLFMSAGLAIATNRTFHIIEKDWAWGQWTDYFQEYKPNCHVPPDELVAYPQHTRHWVITENTWKTVYTHNFRNTYEDLSQKGVLRQKAIFQMVIDGIDLLLHLNNDVEGIYRSEQDGILKQIGSDFLSVQIRSGDSVPRIPSILRPIPAIESYEQQIGSTWSQIFPDIPNPTLAVISDDLDAIKSIRRSNSSFKAVQPFEKTQTDLFPRRSGSGGVFLDKVSEMSMEDRKKLAKKILVRLAIAKEGKAVICRSTSHACRLLASMMGWQRAILDQKWISLEVYSWRVPEFRE</sequence>
<organism evidence="2 3">
    <name type="scientific">Neolecta irregularis (strain DAH-3)</name>
    <dbReference type="NCBI Taxonomy" id="1198029"/>
    <lineage>
        <taxon>Eukaryota</taxon>
        <taxon>Fungi</taxon>
        <taxon>Dikarya</taxon>
        <taxon>Ascomycota</taxon>
        <taxon>Taphrinomycotina</taxon>
        <taxon>Neolectales</taxon>
        <taxon>Neolectaceae</taxon>
        <taxon>Neolecta</taxon>
    </lineage>
</organism>
<dbReference type="GO" id="GO:0006487">
    <property type="term" value="P:protein N-linked glycosylation"/>
    <property type="evidence" value="ECO:0007669"/>
    <property type="project" value="TreeGrafter"/>
</dbReference>
<protein>
    <submittedName>
        <fullName evidence="2">Uncharacterized protein</fullName>
    </submittedName>
</protein>
<dbReference type="Proteomes" id="UP000186594">
    <property type="component" value="Unassembled WGS sequence"/>
</dbReference>
<accession>A0A1U7LRR5</accession>
<evidence type="ECO:0000256" key="1">
    <source>
        <dbReference type="SAM" id="Phobius"/>
    </source>
</evidence>
<reference evidence="2 3" key="1">
    <citation type="submission" date="2016-04" db="EMBL/GenBank/DDBJ databases">
        <title>Evolutionary innovation and constraint leading to complex multicellularity in the Ascomycota.</title>
        <authorList>
            <person name="Cisse O."/>
            <person name="Nguyen A."/>
            <person name="Hewitt D.A."/>
            <person name="Jedd G."/>
            <person name="Stajich J.E."/>
        </authorList>
    </citation>
    <scope>NUCLEOTIDE SEQUENCE [LARGE SCALE GENOMIC DNA]</scope>
    <source>
        <strain evidence="2 3">DAH-3</strain>
    </source>
</reference>
<dbReference type="AlphaFoldDB" id="A0A1U7LRR5"/>
<dbReference type="EMBL" id="LXFE01000464">
    <property type="protein sequence ID" value="OLL25242.1"/>
    <property type="molecule type" value="Genomic_DNA"/>
</dbReference>
<keyword evidence="1" id="KW-1133">Transmembrane helix</keyword>
<dbReference type="PANTHER" id="PTHR13132:SF29">
    <property type="entry name" value="ALPHA-(1,6)-FUCOSYLTRANSFERASE"/>
    <property type="match status" value="1"/>
</dbReference>
<dbReference type="OrthoDB" id="2392789at2759"/>
<dbReference type="PANTHER" id="PTHR13132">
    <property type="entry name" value="ALPHA- 1,6 -FUCOSYLTRANSFERASE"/>
    <property type="match status" value="1"/>
</dbReference>
<comment type="caution">
    <text evidence="2">The sequence shown here is derived from an EMBL/GenBank/DDBJ whole genome shotgun (WGS) entry which is preliminary data.</text>
</comment>
<gene>
    <name evidence="2" type="ORF">NEOLI_000818</name>
</gene>
<keyword evidence="1" id="KW-0472">Membrane</keyword>
<proteinExistence type="predicted"/>
<feature type="transmembrane region" description="Helical" evidence="1">
    <location>
        <begin position="7"/>
        <end position="25"/>
    </location>
</feature>